<evidence type="ECO:0000259" key="9">
    <source>
        <dbReference type="PROSITE" id="PS52029"/>
    </source>
</evidence>
<dbReference type="GO" id="GO:0016740">
    <property type="term" value="F:transferase activity"/>
    <property type="evidence" value="ECO:0007669"/>
    <property type="project" value="UniProtKB-KW"/>
</dbReference>
<dbReference type="InterPro" id="IPR038063">
    <property type="entry name" value="Transpep_catalytic_dom"/>
</dbReference>
<evidence type="ECO:0000313" key="10">
    <source>
        <dbReference type="EMBL" id="SHN87471.1"/>
    </source>
</evidence>
<dbReference type="Pfam" id="PF03734">
    <property type="entry name" value="YkuD"/>
    <property type="match status" value="1"/>
</dbReference>
<protein>
    <submittedName>
        <fullName evidence="10">Lipoprotein-anchoring transpeptidase ErfK/SrfK</fullName>
    </submittedName>
</protein>
<dbReference type="InterPro" id="IPR050979">
    <property type="entry name" value="LD-transpeptidase"/>
</dbReference>
<dbReference type="GO" id="GO:0071972">
    <property type="term" value="F:peptidoglycan L,D-transpeptidase activity"/>
    <property type="evidence" value="ECO:0007669"/>
    <property type="project" value="TreeGrafter"/>
</dbReference>
<dbReference type="InterPro" id="IPR005490">
    <property type="entry name" value="LD_TPept_cat_dom"/>
</dbReference>
<dbReference type="Proteomes" id="UP000184096">
    <property type="component" value="Chromosome I"/>
</dbReference>
<keyword evidence="3" id="KW-0808">Transferase</keyword>
<dbReference type="PROSITE" id="PS52029">
    <property type="entry name" value="LD_TPASE"/>
    <property type="match status" value="1"/>
</dbReference>
<evidence type="ECO:0000256" key="6">
    <source>
        <dbReference type="ARBA" id="ARBA00023316"/>
    </source>
</evidence>
<evidence type="ECO:0000256" key="1">
    <source>
        <dbReference type="ARBA" id="ARBA00004752"/>
    </source>
</evidence>
<comment type="similarity">
    <text evidence="2">Belongs to the YkuD family.</text>
</comment>
<keyword evidence="11" id="KW-1185">Reference proteome</keyword>
<feature type="region of interest" description="Disordered" evidence="8">
    <location>
        <begin position="295"/>
        <end position="427"/>
    </location>
</feature>
<keyword evidence="4 7" id="KW-0133">Cell shape</keyword>
<feature type="compositionally biased region" description="Basic and acidic residues" evidence="8">
    <location>
        <begin position="331"/>
        <end position="347"/>
    </location>
</feature>
<dbReference type="GO" id="GO:0008360">
    <property type="term" value="P:regulation of cell shape"/>
    <property type="evidence" value="ECO:0007669"/>
    <property type="project" value="UniProtKB-UniRule"/>
</dbReference>
<feature type="region of interest" description="Disordered" evidence="8">
    <location>
        <begin position="48"/>
        <end position="81"/>
    </location>
</feature>
<dbReference type="NCBIfam" id="NF004785">
    <property type="entry name" value="PRK06132.1-2"/>
    <property type="match status" value="1"/>
</dbReference>
<evidence type="ECO:0000256" key="4">
    <source>
        <dbReference type="ARBA" id="ARBA00022960"/>
    </source>
</evidence>
<dbReference type="Gene3D" id="2.40.440.10">
    <property type="entry name" value="L,D-transpeptidase catalytic domain-like"/>
    <property type="match status" value="1"/>
</dbReference>
<evidence type="ECO:0000256" key="7">
    <source>
        <dbReference type="PROSITE-ProRule" id="PRU01373"/>
    </source>
</evidence>
<dbReference type="OrthoDB" id="463216at2"/>
<comment type="pathway">
    <text evidence="1 7">Cell wall biogenesis; peptidoglycan biosynthesis.</text>
</comment>
<dbReference type="GO" id="GO:0071555">
    <property type="term" value="P:cell wall organization"/>
    <property type="evidence" value="ECO:0007669"/>
    <property type="project" value="UniProtKB-UniRule"/>
</dbReference>
<evidence type="ECO:0000256" key="3">
    <source>
        <dbReference type="ARBA" id="ARBA00022679"/>
    </source>
</evidence>
<dbReference type="AlphaFoldDB" id="A0A1M7UWR1"/>
<dbReference type="GO" id="GO:0005576">
    <property type="term" value="C:extracellular region"/>
    <property type="evidence" value="ECO:0007669"/>
    <property type="project" value="TreeGrafter"/>
</dbReference>
<proteinExistence type="inferred from homology"/>
<keyword evidence="6 7" id="KW-0961">Cell wall biogenesis/degradation</keyword>
<organism evidence="10 11">
    <name type="scientific">Bradyrhizobium erythrophlei</name>
    <dbReference type="NCBI Taxonomy" id="1437360"/>
    <lineage>
        <taxon>Bacteria</taxon>
        <taxon>Pseudomonadati</taxon>
        <taxon>Pseudomonadota</taxon>
        <taxon>Alphaproteobacteria</taxon>
        <taxon>Hyphomicrobiales</taxon>
        <taxon>Nitrobacteraceae</taxon>
        <taxon>Bradyrhizobium</taxon>
    </lineage>
</organism>
<feature type="compositionally biased region" description="Polar residues" evidence="8">
    <location>
        <begin position="303"/>
        <end position="321"/>
    </location>
</feature>
<sequence>MEGTRVSRQGFGLGSGRFWRFAVLAATATVGVSSQAEAAIYYWQDSSPAATEPAPAPRKPPARSAKTQRRGDKKPAIVEKESKPQGPLIISVSIAQQKLRIYDANGLYAESPVSTGMPGHSTPMGVFSVIQKQKFHQSNIYSGAPMPFMQRITWSGIAMHAGVLPGHPASHGCIRLPMAFAVKMYGWTRMGARVIVTPGEITPESFSHPLLASVKVAPQPVAAQETKADAAPVPTTEKLEIKTTEIKTPAADPAIELRPTVGHTDDVRTASEAASKVKTADASGALPAALATNTMSDAAPGSEQPTQQTTAVSDATDSGKQAASRIAAETDTPKPETDPSATKKDETASSEAKPSSDGPAETPPAKVADGETKPADAAPAPPAKSEAASGKTARPTDNAAVSPAPATEAAKAAIAPPAATNEMPLKGDLKSDTAKAYLGPPLKKTEQIAVFVSRKDSKLYIRQNFAPLFDVPVTIATDERPLGTHIFTAQVDKNDANTLRWSVVSLPVPAKAAARHVEEVRVSRGRKIASPAATEAKPAPAPDSPAEALDRLNLPADVMAKIYEAVSTGGSIIVSDQGIAGGETGEGTDFIVSLR</sequence>
<feature type="active site" description="Proton donor/acceptor" evidence="7">
    <location>
        <position position="160"/>
    </location>
</feature>
<gene>
    <name evidence="10" type="ORF">SAMN05444170_7194</name>
</gene>
<dbReference type="GO" id="GO:0018104">
    <property type="term" value="P:peptidoglycan-protein cross-linking"/>
    <property type="evidence" value="ECO:0007669"/>
    <property type="project" value="TreeGrafter"/>
</dbReference>
<name>A0A1M7UWR1_9BRAD</name>
<accession>A0A1M7UWR1</accession>
<dbReference type="CDD" id="cd16913">
    <property type="entry name" value="YkuD_like"/>
    <property type="match status" value="1"/>
</dbReference>
<evidence type="ECO:0000256" key="8">
    <source>
        <dbReference type="SAM" id="MobiDB-lite"/>
    </source>
</evidence>
<keyword evidence="10" id="KW-0449">Lipoprotein</keyword>
<dbReference type="FunFam" id="2.40.440.10:FF:000006">
    <property type="entry name" value="L,D-transpeptidase catalytic domain"/>
    <property type="match status" value="1"/>
</dbReference>
<feature type="compositionally biased region" description="Low complexity" evidence="8">
    <location>
        <begin position="375"/>
        <end position="388"/>
    </location>
</feature>
<dbReference type="EMBL" id="LT670849">
    <property type="protein sequence ID" value="SHN87471.1"/>
    <property type="molecule type" value="Genomic_DNA"/>
</dbReference>
<feature type="compositionally biased region" description="Basic and acidic residues" evidence="8">
    <location>
        <begin position="69"/>
        <end position="81"/>
    </location>
</feature>
<keyword evidence="5 7" id="KW-0573">Peptidoglycan synthesis</keyword>
<feature type="domain" description="L,D-TPase catalytic" evidence="9">
    <location>
        <begin position="88"/>
        <end position="197"/>
    </location>
</feature>
<evidence type="ECO:0000256" key="2">
    <source>
        <dbReference type="ARBA" id="ARBA00005992"/>
    </source>
</evidence>
<feature type="compositionally biased region" description="Low complexity" evidence="8">
    <location>
        <begin position="399"/>
        <end position="419"/>
    </location>
</feature>
<dbReference type="PANTHER" id="PTHR30582">
    <property type="entry name" value="L,D-TRANSPEPTIDASE"/>
    <property type="match status" value="1"/>
</dbReference>
<feature type="active site" description="Nucleophile" evidence="7">
    <location>
        <position position="173"/>
    </location>
</feature>
<dbReference type="UniPathway" id="UPA00219"/>
<reference evidence="11" key="1">
    <citation type="submission" date="2016-11" db="EMBL/GenBank/DDBJ databases">
        <authorList>
            <person name="Varghese N."/>
            <person name="Submissions S."/>
        </authorList>
    </citation>
    <scope>NUCLEOTIDE SEQUENCE [LARGE SCALE GENOMIC DNA]</scope>
    <source>
        <strain evidence="11">GAS401</strain>
    </source>
</reference>
<dbReference type="SUPFAM" id="SSF141523">
    <property type="entry name" value="L,D-transpeptidase catalytic domain-like"/>
    <property type="match status" value="1"/>
</dbReference>
<dbReference type="PANTHER" id="PTHR30582:SF2">
    <property type="entry name" value="L,D-TRANSPEPTIDASE YCIB-RELATED"/>
    <property type="match status" value="1"/>
</dbReference>
<evidence type="ECO:0000313" key="11">
    <source>
        <dbReference type="Proteomes" id="UP000184096"/>
    </source>
</evidence>
<evidence type="ECO:0000256" key="5">
    <source>
        <dbReference type="ARBA" id="ARBA00022984"/>
    </source>
</evidence>